<dbReference type="EMBL" id="JAQQDR010000005">
    <property type="protein sequence ID" value="MFM0239620.1"/>
    <property type="molecule type" value="Genomic_DNA"/>
</dbReference>
<organism evidence="3 4">
    <name type="scientific">Paraburkholderia phytofirmans</name>
    <dbReference type="NCBI Taxonomy" id="261302"/>
    <lineage>
        <taxon>Bacteria</taxon>
        <taxon>Pseudomonadati</taxon>
        <taxon>Pseudomonadota</taxon>
        <taxon>Betaproteobacteria</taxon>
        <taxon>Burkholderiales</taxon>
        <taxon>Burkholderiaceae</taxon>
        <taxon>Paraburkholderia</taxon>
    </lineage>
</organism>
<evidence type="ECO:0000313" key="3">
    <source>
        <dbReference type="EMBL" id="MFM0239620.1"/>
    </source>
</evidence>
<reference evidence="3 4" key="1">
    <citation type="journal article" date="2024" name="Chem. Sci.">
        <title>Discovery of megapolipeptins by genome mining of a Burkholderiales bacteria collection.</title>
        <authorList>
            <person name="Paulo B.S."/>
            <person name="Recchia M.J.J."/>
            <person name="Lee S."/>
            <person name="Fergusson C.H."/>
            <person name="Romanowski S.B."/>
            <person name="Hernandez A."/>
            <person name="Krull N."/>
            <person name="Liu D.Y."/>
            <person name="Cavanagh H."/>
            <person name="Bos A."/>
            <person name="Gray C.A."/>
            <person name="Murphy B.T."/>
            <person name="Linington R.G."/>
            <person name="Eustaquio A.S."/>
        </authorList>
    </citation>
    <scope>NUCLEOTIDE SEQUENCE [LARGE SCALE GENOMIC DNA]</scope>
    <source>
        <strain evidence="3 4">RL17-351-BIE-A</strain>
    </source>
</reference>
<name>A0ABW9BIL3_9BURK</name>
<evidence type="ECO:0000313" key="4">
    <source>
        <dbReference type="Proteomes" id="UP001629274"/>
    </source>
</evidence>
<feature type="chain" id="PRO_5045931502" evidence="2">
    <location>
        <begin position="30"/>
        <end position="93"/>
    </location>
</feature>
<keyword evidence="4" id="KW-1185">Reference proteome</keyword>
<evidence type="ECO:0000256" key="1">
    <source>
        <dbReference type="SAM" id="MobiDB-lite"/>
    </source>
</evidence>
<feature type="compositionally biased region" description="Polar residues" evidence="1">
    <location>
        <begin position="36"/>
        <end position="49"/>
    </location>
</feature>
<sequence length="93" mass="9521">MKRSRWAVLTAGVALATGLGINGTVTAFAQTAKPAHTQQKPPQNDNSSMAKPPEAASGSGASSNPDNMPIKRPSKPTNDKMMHAPPASGANAK</sequence>
<proteinExistence type="predicted"/>
<gene>
    <name evidence="3" type="ORF">PQR03_15925</name>
</gene>
<dbReference type="RefSeq" id="WP_012432765.1">
    <property type="nucleotide sequence ID" value="NZ_JAQQCK010000007.1"/>
</dbReference>
<feature type="signal peptide" evidence="2">
    <location>
        <begin position="1"/>
        <end position="29"/>
    </location>
</feature>
<feature type="region of interest" description="Disordered" evidence="1">
    <location>
        <begin position="30"/>
        <end position="93"/>
    </location>
</feature>
<evidence type="ECO:0000256" key="2">
    <source>
        <dbReference type="SAM" id="SignalP"/>
    </source>
</evidence>
<keyword evidence="2" id="KW-0732">Signal</keyword>
<protein>
    <submittedName>
        <fullName evidence="3">Uncharacterized protein</fullName>
    </submittedName>
</protein>
<dbReference type="Proteomes" id="UP001629274">
    <property type="component" value="Unassembled WGS sequence"/>
</dbReference>
<comment type="caution">
    <text evidence="3">The sequence shown here is derived from an EMBL/GenBank/DDBJ whole genome shotgun (WGS) entry which is preliminary data.</text>
</comment>
<accession>A0ABW9BIL3</accession>